<comment type="caution">
    <text evidence="2">The sequence shown here is derived from an EMBL/GenBank/DDBJ whole genome shotgun (WGS) entry which is preliminary data.</text>
</comment>
<dbReference type="SUPFAM" id="SSF101874">
    <property type="entry name" value="YceI-like"/>
    <property type="match status" value="1"/>
</dbReference>
<dbReference type="Pfam" id="PF04264">
    <property type="entry name" value="YceI"/>
    <property type="match status" value="1"/>
</dbReference>
<accession>A0A401FTY3</accession>
<sequence length="522" mass="58227">MTVSDTPKSCRPADILPANRIGQNFPALRQTGFSLHIRRLSISATLCLLLSGMMCFAGSAHGAPSAEQVIVFVQPGKSSADVRFRQHRLPEIKKIAASMNADVSVVELGESAPAEVAITPLIVYQNYRGRSVYQGRTTTLRRVQNFIRTSRFVPQGDTPLIRRDVPVWKLGRAQVWAPVKITLLTGNIPENYDHETFTAKARKAIAEGFENFQLIRQARLSRSDRGFYMDFYPWISEENTLYLSLALFSQFHCKNPVFEKKKKPLVAPWSQWEALFRQAGAIMEQAVRDAIEDPESGDGFDPVDEKTETVTWEQIGFPLPPEPEKKAASVLSDAAIPTEWVSENRQPSPDDPPVVQFRFPAPLDQYAGEVTRGKGELHLARITDLDSMRGFVEMEPGSVTMGEPDLDKTLQGSLFLNVKKYPAAKFTISSVVADSAALEYGRLSPVSVTGLFTLKGRSLPLTAEMEMEPVLSEKETPLLLVRGTFQIHLDDFNIEGADGPEPASKILVFDLNFTFRPKDRPW</sequence>
<keyword evidence="3" id="KW-1185">Reference proteome</keyword>
<dbReference type="RefSeq" id="WP_124327843.1">
    <property type="nucleotide sequence ID" value="NZ_BEXT01000001.1"/>
</dbReference>
<dbReference type="OrthoDB" id="9811006at2"/>
<dbReference type="Proteomes" id="UP000288096">
    <property type="component" value="Unassembled WGS sequence"/>
</dbReference>
<name>A0A401FTY3_9BACT</name>
<feature type="domain" description="Lipid/polyisoprenoid-binding YceI-like" evidence="1">
    <location>
        <begin position="351"/>
        <end position="516"/>
    </location>
</feature>
<dbReference type="Gene3D" id="2.40.128.110">
    <property type="entry name" value="Lipid/polyisoprenoid-binding, YceI-like"/>
    <property type="match status" value="1"/>
</dbReference>
<dbReference type="PANTHER" id="PTHR34406:SF1">
    <property type="entry name" value="PROTEIN YCEI"/>
    <property type="match status" value="1"/>
</dbReference>
<dbReference type="SMART" id="SM00867">
    <property type="entry name" value="YceI"/>
    <property type="match status" value="1"/>
</dbReference>
<reference evidence="3" key="2">
    <citation type="submission" date="2019-01" db="EMBL/GenBank/DDBJ databases">
        <title>Genome sequence of Desulfonema ishimotonii strain Tokyo 01.</title>
        <authorList>
            <person name="Fukui M."/>
        </authorList>
    </citation>
    <scope>NUCLEOTIDE SEQUENCE [LARGE SCALE GENOMIC DNA]</scope>
    <source>
        <strain evidence="3">Tokyo 01</strain>
    </source>
</reference>
<proteinExistence type="predicted"/>
<dbReference type="AlphaFoldDB" id="A0A401FTY3"/>
<dbReference type="InterPro" id="IPR007372">
    <property type="entry name" value="Lipid/polyisoprenoid-bd_YceI"/>
</dbReference>
<organism evidence="2 3">
    <name type="scientific">Desulfonema ishimotonii</name>
    <dbReference type="NCBI Taxonomy" id="45657"/>
    <lineage>
        <taxon>Bacteria</taxon>
        <taxon>Pseudomonadati</taxon>
        <taxon>Thermodesulfobacteriota</taxon>
        <taxon>Desulfobacteria</taxon>
        <taxon>Desulfobacterales</taxon>
        <taxon>Desulfococcaceae</taxon>
        <taxon>Desulfonema</taxon>
    </lineage>
</organism>
<evidence type="ECO:0000313" key="2">
    <source>
        <dbReference type="EMBL" id="GBC60429.1"/>
    </source>
</evidence>
<evidence type="ECO:0000259" key="1">
    <source>
        <dbReference type="SMART" id="SM00867"/>
    </source>
</evidence>
<dbReference type="PANTHER" id="PTHR34406">
    <property type="entry name" value="PROTEIN YCEI"/>
    <property type="match status" value="1"/>
</dbReference>
<dbReference type="EMBL" id="BEXT01000001">
    <property type="protein sequence ID" value="GBC60429.1"/>
    <property type="molecule type" value="Genomic_DNA"/>
</dbReference>
<dbReference type="InterPro" id="IPR036761">
    <property type="entry name" value="TTHA0802/YceI-like_sf"/>
</dbReference>
<protein>
    <submittedName>
        <fullName evidence="2">YceI family protein</fullName>
    </submittedName>
</protein>
<evidence type="ECO:0000313" key="3">
    <source>
        <dbReference type="Proteomes" id="UP000288096"/>
    </source>
</evidence>
<reference evidence="3" key="1">
    <citation type="submission" date="2017-11" db="EMBL/GenBank/DDBJ databases">
        <authorList>
            <person name="Watanabe M."/>
            <person name="Kojima H."/>
        </authorList>
    </citation>
    <scope>NUCLEOTIDE SEQUENCE [LARGE SCALE GENOMIC DNA]</scope>
    <source>
        <strain evidence="3">Tokyo 01</strain>
    </source>
</reference>
<gene>
    <name evidence="2" type="ORF">DENIS_1381</name>
</gene>